<evidence type="ECO:0000313" key="4">
    <source>
        <dbReference type="Proteomes" id="UP000515838"/>
    </source>
</evidence>
<dbReference type="GeneID" id="81470052"/>
<dbReference type="InterPro" id="IPR050491">
    <property type="entry name" value="AmpC-like"/>
</dbReference>
<feature type="domain" description="Beta-lactamase-related" evidence="2">
    <location>
        <begin position="69"/>
        <end position="383"/>
    </location>
</feature>
<dbReference type="Gene3D" id="3.40.710.10">
    <property type="entry name" value="DD-peptidase/beta-lactamase superfamily"/>
    <property type="match status" value="1"/>
</dbReference>
<gene>
    <name evidence="3" type="ORF">IAE60_03680</name>
</gene>
<dbReference type="AlphaFoldDB" id="A0A7G9TEM7"/>
<dbReference type="PANTHER" id="PTHR46825:SF9">
    <property type="entry name" value="BETA-LACTAMASE-RELATED DOMAIN-CONTAINING PROTEIN"/>
    <property type="match status" value="1"/>
</dbReference>
<dbReference type="EMBL" id="CP060731">
    <property type="protein sequence ID" value="QNN78552.1"/>
    <property type="molecule type" value="Genomic_DNA"/>
</dbReference>
<reference evidence="3 4" key="1">
    <citation type="submission" date="2020-08" db="EMBL/GenBank/DDBJ databases">
        <title>Streptomycin Non-resistant strain, P. mexicana.</title>
        <authorList>
            <person name="Ganesh-Kumar S."/>
            <person name="Zhe T."/>
            <person name="Yu Z."/>
            <person name="Min Y."/>
        </authorList>
    </citation>
    <scope>NUCLEOTIDE SEQUENCE [LARGE SCALE GENOMIC DNA]</scope>
    <source>
        <strain evidence="3 4">GTZY2</strain>
    </source>
</reference>
<organism evidence="3 4">
    <name type="scientific">Pseudoxanthomonas mexicana</name>
    <dbReference type="NCBI Taxonomy" id="128785"/>
    <lineage>
        <taxon>Bacteria</taxon>
        <taxon>Pseudomonadati</taxon>
        <taxon>Pseudomonadota</taxon>
        <taxon>Gammaproteobacteria</taxon>
        <taxon>Lysobacterales</taxon>
        <taxon>Lysobacteraceae</taxon>
        <taxon>Pseudoxanthomonas</taxon>
    </lineage>
</organism>
<dbReference type="SUPFAM" id="SSF56601">
    <property type="entry name" value="beta-lactamase/transpeptidase-like"/>
    <property type="match status" value="1"/>
</dbReference>
<dbReference type="InterPro" id="IPR012338">
    <property type="entry name" value="Beta-lactam/transpept-like"/>
</dbReference>
<keyword evidence="1" id="KW-0732">Signal</keyword>
<dbReference type="PANTHER" id="PTHR46825">
    <property type="entry name" value="D-ALANYL-D-ALANINE-CARBOXYPEPTIDASE/ENDOPEPTIDASE AMPH"/>
    <property type="match status" value="1"/>
</dbReference>
<protein>
    <submittedName>
        <fullName evidence="3">Beta-lactamase family protein</fullName>
    </submittedName>
</protein>
<proteinExistence type="predicted"/>
<dbReference type="Pfam" id="PF00144">
    <property type="entry name" value="Beta-lactamase"/>
    <property type="match status" value="1"/>
</dbReference>
<evidence type="ECO:0000256" key="1">
    <source>
        <dbReference type="SAM" id="SignalP"/>
    </source>
</evidence>
<dbReference type="Proteomes" id="UP000515838">
    <property type="component" value="Chromosome"/>
</dbReference>
<feature type="signal peptide" evidence="1">
    <location>
        <begin position="1"/>
        <end position="25"/>
    </location>
</feature>
<evidence type="ECO:0000259" key="2">
    <source>
        <dbReference type="Pfam" id="PF00144"/>
    </source>
</evidence>
<name>A0A7G9TEM7_PSEMX</name>
<evidence type="ECO:0000313" key="3">
    <source>
        <dbReference type="EMBL" id="QNN78552.1"/>
    </source>
</evidence>
<dbReference type="RefSeq" id="WP_187573917.1">
    <property type="nucleotide sequence ID" value="NZ_CP060731.1"/>
</dbReference>
<dbReference type="InterPro" id="IPR001466">
    <property type="entry name" value="Beta-lactam-related"/>
</dbReference>
<sequence>MNRFRLIPWVLAGLGPGALTMPALAFVESAAGSPEACVTAPDAQARRDRVAQGLLPRVMFSGETAPASVQARMATHRVPALSVAVIRAGTLDWSAAWGRQQADGAAATCRSLFQAGSLAKPATVLAAWRMQQAGAIDLDADVDAYLTPWKLPAGRQDAEHPVTLRHLFAHTAGITPGGYEGYPRNAVLPTDLQTAQGLPPSNARKAEVLALPGTTLRYSGPGYTVAEIALQQHLKRPFESLMRTWLTGPVGMRHADFSQPAPREGEEHVALGHQADGQPVPGGWHAHPEQAAAGLWATPADLATLLIELRKGWLGTSTVFAQASVHDLLARPFEEHAYGFRLIGDGEQVFLTHYGGTVGYRAGMTLNLRSGDGAVFMANADSGMDLGMEFFAAVSDTYGWSSFGPTRVERAATPPADVLQSLAGRYGFEDGPVVEVVPEAGVLTLVFPNGDRYPLSPIKGLPRAFIHADTGVRASFDGEGEATTIQLYGDTGRRVR</sequence>
<accession>A0A7G9TEM7</accession>
<feature type="chain" id="PRO_5028822062" evidence="1">
    <location>
        <begin position="26"/>
        <end position="496"/>
    </location>
</feature>